<dbReference type="InterPro" id="IPR011658">
    <property type="entry name" value="PA14_dom"/>
</dbReference>
<dbReference type="Proteomes" id="UP000245697">
    <property type="component" value="Unassembled WGS sequence"/>
</dbReference>
<evidence type="ECO:0000256" key="1">
    <source>
        <dbReference type="ARBA" id="ARBA00022729"/>
    </source>
</evidence>
<organism evidence="5 6">
    <name type="scientific">Actinoplanes xinjiangensis</name>
    <dbReference type="NCBI Taxonomy" id="512350"/>
    <lineage>
        <taxon>Bacteria</taxon>
        <taxon>Bacillati</taxon>
        <taxon>Actinomycetota</taxon>
        <taxon>Actinomycetes</taxon>
        <taxon>Micromonosporales</taxon>
        <taxon>Micromonosporaceae</taxon>
        <taxon>Actinoplanes</taxon>
    </lineage>
</organism>
<dbReference type="CDD" id="cd23451">
    <property type="entry name" value="beta-trefoil_Ricin_laminarinase"/>
    <property type="match status" value="1"/>
</dbReference>
<dbReference type="OrthoDB" id="176168at2"/>
<dbReference type="Gene3D" id="3.90.182.10">
    <property type="entry name" value="Toxin - Anthrax Protective Antigen,domain 1"/>
    <property type="match status" value="1"/>
</dbReference>
<dbReference type="RefSeq" id="WP_109600387.1">
    <property type="nucleotide sequence ID" value="NZ_BONA01000076.1"/>
</dbReference>
<dbReference type="GO" id="GO:0030246">
    <property type="term" value="F:carbohydrate binding"/>
    <property type="evidence" value="ECO:0007669"/>
    <property type="project" value="InterPro"/>
</dbReference>
<keyword evidence="6" id="KW-1185">Reference proteome</keyword>
<reference evidence="5 6" key="1">
    <citation type="submission" date="2018-05" db="EMBL/GenBank/DDBJ databases">
        <title>Genomic Encyclopedia of Archaeal and Bacterial Type Strains, Phase II (KMG-II): from individual species to whole genera.</title>
        <authorList>
            <person name="Goeker M."/>
        </authorList>
    </citation>
    <scope>NUCLEOTIDE SEQUENCE [LARGE SCALE GENOMIC DNA]</scope>
    <source>
        <strain evidence="5 6">DSM 45184</strain>
    </source>
</reference>
<dbReference type="InterPro" id="IPR008979">
    <property type="entry name" value="Galactose-bd-like_sf"/>
</dbReference>
<evidence type="ECO:0000256" key="2">
    <source>
        <dbReference type="SAM" id="SignalP"/>
    </source>
</evidence>
<name>A0A316F3D4_9ACTN</name>
<dbReference type="InterPro" id="IPR035992">
    <property type="entry name" value="Ricin_B-like_lectins"/>
</dbReference>
<dbReference type="EMBL" id="QGGR01000021">
    <property type="protein sequence ID" value="PWK39789.1"/>
    <property type="molecule type" value="Genomic_DNA"/>
</dbReference>
<keyword evidence="1 2" id="KW-0732">Signal</keyword>
<comment type="caution">
    <text evidence="5">The sequence shown here is derived from an EMBL/GenBank/DDBJ whole genome shotgun (WGS) entry which is preliminary data.</text>
</comment>
<dbReference type="AlphaFoldDB" id="A0A316F3D4"/>
<dbReference type="PROSITE" id="PS51820">
    <property type="entry name" value="PA14"/>
    <property type="match status" value="1"/>
</dbReference>
<dbReference type="CDD" id="cd04083">
    <property type="entry name" value="CBM35_Lmo2446-like"/>
    <property type="match status" value="1"/>
</dbReference>
<evidence type="ECO:0000313" key="6">
    <source>
        <dbReference type="Proteomes" id="UP000245697"/>
    </source>
</evidence>
<feature type="domain" description="PA14" evidence="4">
    <location>
        <begin position="36"/>
        <end position="178"/>
    </location>
</feature>
<dbReference type="InterPro" id="IPR005084">
    <property type="entry name" value="CBM6"/>
</dbReference>
<dbReference type="Gene3D" id="2.60.120.560">
    <property type="entry name" value="Exo-inulinase, domain 1"/>
    <property type="match status" value="1"/>
</dbReference>
<dbReference type="GO" id="GO:0016787">
    <property type="term" value="F:hydrolase activity"/>
    <property type="evidence" value="ECO:0007669"/>
    <property type="project" value="InterPro"/>
</dbReference>
<dbReference type="SMART" id="SM00758">
    <property type="entry name" value="PA14"/>
    <property type="match status" value="1"/>
</dbReference>
<sequence>MPIRPYPKILSLLLTLGLAATAGALTALPAHAAPPPQEPGVTLRIFDVQTALDRLCTLKPAQTPNIDKLMPTVNWSGGDFGIEDNFVAQVLGNVTVPAAGAYTFRLTSDDGSRLSVADTLVVNHDGLHGVTSKEGTITLAAGIHPLRIDYFERGGGQALTLEWRAPGASAFTLIPNSALSTDAGVVRVTAPGRKECESAGDSPGDGLPLTGVHPDYTLTNLRPGTFQPKVTGMDWFPDGRLALLTWGGADDSGTSSAGEVHILGNTTGTTSPGNVTLKKVAGGLKEPMGLKIVDGVIYVSEKARLTRLVDTTGDGVTDQYQTVATWPYGGNFHEFAFGLLYDAPNFYLNLSVSINLGGNTTNPQPAANRGTTVKVNKDTGAVSYVAGGLRTPHGIGWGPENGLFVTDNQGGWLPSSKLLHIKQDRFFNHYMTPPGPFDAKPVTAPVLWLPQNEIANSPSTPVMVKDGVFAGQLLIGDVTYGGIQRAYLEKVNGEYQGALFRLTQGLEAGVSELSIGPDGAIYAGGLGAGGNWGQAGKLSYGLQKLSPKGTSTFDILAMRAKNGGFELEYTKPLSTETANALAARYQAKQWRYQPTAAYGGPKIDEQALNVTSATLSTDRKKVTLAIDGLKAGHVVHVRSPRPFSAATGESLWSTEAWYTLNSLTSGPPPTGNTYQAENAGLSGGAGVATEHAGYTGSGFVAGYGTAGATTTFTVNVATAGTYDVALRYANGPNPFTGTKKISVYANGTKVGQTSLADTGAWATWTTKTESIPLNAGANTIAYRYDTGDDGHVNLDAITVSGGAGPIIGIAGKCLDVDNAGTADGTKIQLWTCNNSSAQSWSRVGTSFRSLGKCLDIDNGGTANGTKVRLWTCNNSAAQVWQPQANGSILNPQSGKVLDALNGSSADGTQAHIWEYVGAASQHWTLGGGSGAVVLFDGDDLDSWQKTDGTAASWPLSGGSMEVLGGDIRTRQTFTDFKLHVEWWEPTLPPDVTGQQRGNSGIYLQDRYELQVLDSYGDTTLGNDEAGSIYLKKAPDSNAARAPETWQTYDITFRAARFNSAGTKTENARVTVVWNGVTVHNNVAVDGPTGGGAAESAAPGPLRLQDHNDAGANVRYRNIRIEPIG</sequence>
<feature type="signal peptide" evidence="2">
    <location>
        <begin position="1"/>
        <end position="32"/>
    </location>
</feature>
<dbReference type="PROSITE" id="PS51175">
    <property type="entry name" value="CBM6"/>
    <property type="match status" value="1"/>
</dbReference>
<dbReference type="SUPFAM" id="SSF50370">
    <property type="entry name" value="Ricin B-like lectins"/>
    <property type="match status" value="1"/>
</dbReference>
<feature type="domain" description="CBM6" evidence="3">
    <location>
        <begin position="672"/>
        <end position="800"/>
    </location>
</feature>
<dbReference type="SUPFAM" id="SSF56988">
    <property type="entry name" value="Anthrax protective antigen"/>
    <property type="match status" value="1"/>
</dbReference>
<dbReference type="Pfam" id="PF06439">
    <property type="entry name" value="3keto-disac_hyd"/>
    <property type="match status" value="1"/>
</dbReference>
<dbReference type="InterPro" id="IPR010496">
    <property type="entry name" value="AL/BT2_dom"/>
</dbReference>
<dbReference type="SMART" id="SM00458">
    <property type="entry name" value="RICIN"/>
    <property type="match status" value="1"/>
</dbReference>
<dbReference type="PROSITE" id="PS50231">
    <property type="entry name" value="RICIN_B_LECTIN"/>
    <property type="match status" value="1"/>
</dbReference>
<evidence type="ECO:0000259" key="4">
    <source>
        <dbReference type="PROSITE" id="PS51820"/>
    </source>
</evidence>
<dbReference type="SUPFAM" id="SSF49785">
    <property type="entry name" value="Galactose-binding domain-like"/>
    <property type="match status" value="1"/>
</dbReference>
<evidence type="ECO:0000313" key="5">
    <source>
        <dbReference type="EMBL" id="PWK39789.1"/>
    </source>
</evidence>
<dbReference type="Pfam" id="PF16990">
    <property type="entry name" value="CBM_35"/>
    <property type="match status" value="1"/>
</dbReference>
<protein>
    <submittedName>
        <fullName evidence="5">Carbohydrate binding protein with CBM6 domain</fullName>
    </submittedName>
</protein>
<evidence type="ECO:0000259" key="3">
    <source>
        <dbReference type="PROSITE" id="PS51175"/>
    </source>
</evidence>
<dbReference type="PANTHER" id="PTHR33546:SF1">
    <property type="entry name" value="LARGE, MULTIFUNCTIONAL SECRETED PROTEIN"/>
    <property type="match status" value="1"/>
</dbReference>
<dbReference type="InterPro" id="IPR006584">
    <property type="entry name" value="Cellulose-bd_IV"/>
</dbReference>
<dbReference type="InterPro" id="IPR000772">
    <property type="entry name" value="Ricin_B_lectin"/>
</dbReference>
<dbReference type="Gene3D" id="2.60.120.260">
    <property type="entry name" value="Galactose-binding domain-like"/>
    <property type="match status" value="1"/>
</dbReference>
<dbReference type="PANTHER" id="PTHR33546">
    <property type="entry name" value="LARGE, MULTIFUNCTIONAL SECRETED PROTEIN-RELATED"/>
    <property type="match status" value="1"/>
</dbReference>
<proteinExistence type="predicted"/>
<feature type="chain" id="PRO_5016326903" evidence="2">
    <location>
        <begin position="33"/>
        <end position="1124"/>
    </location>
</feature>
<dbReference type="InterPro" id="IPR037524">
    <property type="entry name" value="PA14/GLEYA"/>
</dbReference>
<dbReference type="SMART" id="SM00606">
    <property type="entry name" value="CBD_IV"/>
    <property type="match status" value="1"/>
</dbReference>
<gene>
    <name evidence="5" type="ORF">BC793_12156</name>
</gene>
<dbReference type="SUPFAM" id="SSF101898">
    <property type="entry name" value="NHL repeat"/>
    <property type="match status" value="1"/>
</dbReference>
<dbReference type="Pfam" id="PF07691">
    <property type="entry name" value="PA14"/>
    <property type="match status" value="1"/>
</dbReference>
<dbReference type="Gene3D" id="2.80.10.50">
    <property type="match status" value="1"/>
</dbReference>
<dbReference type="Pfam" id="PF00652">
    <property type="entry name" value="Ricin_B_lectin"/>
    <property type="match status" value="1"/>
</dbReference>
<accession>A0A316F3D4</accession>